<dbReference type="InterPro" id="IPR035437">
    <property type="entry name" value="SNase_OB-fold_sf"/>
</dbReference>
<dbReference type="InterPro" id="IPR016071">
    <property type="entry name" value="Staphylococal_nuclease_OB-fold"/>
</dbReference>
<dbReference type="Proteomes" id="UP000233742">
    <property type="component" value="Chromosome"/>
</dbReference>
<evidence type="ECO:0000259" key="1">
    <source>
        <dbReference type="PROSITE" id="PS50830"/>
    </source>
</evidence>
<name>A0A2K9ET33_9RHOB</name>
<dbReference type="PANTHER" id="PTHR12302">
    <property type="entry name" value="EBNA2 BINDING PROTEIN P100"/>
    <property type="match status" value="1"/>
</dbReference>
<dbReference type="SUPFAM" id="SSF50199">
    <property type="entry name" value="Staphylococcal nuclease"/>
    <property type="match status" value="1"/>
</dbReference>
<protein>
    <recommendedName>
        <fullName evidence="1">TNase-like domain-containing protein</fullName>
    </recommendedName>
</protein>
<dbReference type="PROSITE" id="PS50830">
    <property type="entry name" value="TNASE_3"/>
    <property type="match status" value="1"/>
</dbReference>
<dbReference type="Pfam" id="PF00565">
    <property type="entry name" value="SNase"/>
    <property type="match status" value="1"/>
</dbReference>
<organism evidence="2 3">
    <name type="scientific">Paracoccus tegillarcae</name>
    <dbReference type="NCBI Taxonomy" id="1529068"/>
    <lineage>
        <taxon>Bacteria</taxon>
        <taxon>Pseudomonadati</taxon>
        <taxon>Pseudomonadota</taxon>
        <taxon>Alphaproteobacteria</taxon>
        <taxon>Rhodobacterales</taxon>
        <taxon>Paracoccaceae</taxon>
        <taxon>Paracoccus</taxon>
    </lineage>
</organism>
<proteinExistence type="predicted"/>
<accession>A0A2K9ET33</accession>
<dbReference type="AlphaFoldDB" id="A0A2K9ET33"/>
<evidence type="ECO:0000313" key="3">
    <source>
        <dbReference type="Proteomes" id="UP000233742"/>
    </source>
</evidence>
<evidence type="ECO:0000313" key="2">
    <source>
        <dbReference type="EMBL" id="AUH32374.1"/>
    </source>
</evidence>
<dbReference type="SMART" id="SM00318">
    <property type="entry name" value="SNc"/>
    <property type="match status" value="1"/>
</dbReference>
<dbReference type="KEGG" id="paro:CUV01_02280"/>
<gene>
    <name evidence="2" type="ORF">CUV01_02280</name>
</gene>
<dbReference type="Gene3D" id="2.40.50.90">
    <property type="match status" value="1"/>
</dbReference>
<dbReference type="PANTHER" id="PTHR12302:SF26">
    <property type="entry name" value="BLR1266 PROTEIN"/>
    <property type="match status" value="1"/>
</dbReference>
<keyword evidence="3" id="KW-1185">Reference proteome</keyword>
<reference evidence="2 3" key="1">
    <citation type="submission" date="2017-12" db="EMBL/GenBank/DDBJ databases">
        <authorList>
            <person name="Hurst M.R.H."/>
        </authorList>
    </citation>
    <scope>NUCLEOTIDE SEQUENCE [LARGE SCALE GENOMIC DNA]</scope>
    <source>
        <strain evidence="2 3">BM15</strain>
    </source>
</reference>
<sequence length="155" mass="16567">MVVRSGMVGLGLRRPADWLSRGRATIAVIATMVLTGCVPTQVAAPATPSRFDFAGQVTRVVDGDTFWVTSQSTRIRVWGLDAPEIGNAGGSTATAQLAGLVSGRSVQCRMRDVDRYGRIVGQCWLPDGRDIAATMIASGTAREYCRFSGNYYGTC</sequence>
<dbReference type="EMBL" id="CP025408">
    <property type="protein sequence ID" value="AUH32374.1"/>
    <property type="molecule type" value="Genomic_DNA"/>
</dbReference>
<feature type="domain" description="TNase-like" evidence="1">
    <location>
        <begin position="51"/>
        <end position="144"/>
    </location>
</feature>